<evidence type="ECO:0000256" key="2">
    <source>
        <dbReference type="ARBA" id="ARBA00010730"/>
    </source>
</evidence>
<dbReference type="FunFam" id="1.10.287.1170:FF:000001">
    <property type="entry name" value="Endo-1,3-beta-glucanase Engl1"/>
    <property type="match status" value="1"/>
</dbReference>
<evidence type="ECO:0000256" key="7">
    <source>
        <dbReference type="ARBA" id="ARBA00023316"/>
    </source>
</evidence>
<evidence type="ECO:0000256" key="5">
    <source>
        <dbReference type="ARBA" id="ARBA00023277"/>
    </source>
</evidence>
<dbReference type="Gene3D" id="2.70.98.30">
    <property type="entry name" value="Golgi alpha-mannosidase II, domain 4"/>
    <property type="match status" value="1"/>
</dbReference>
<comment type="catalytic activity">
    <reaction evidence="1">
        <text>Hydrolysis of (1-&gt;3)-beta-D-glucosidic linkages in (1-&gt;3)-beta-D-glucans.</text>
        <dbReference type="EC" id="3.2.1.39"/>
    </reaction>
</comment>
<dbReference type="PROSITE" id="PS52008">
    <property type="entry name" value="GH81"/>
    <property type="match status" value="1"/>
</dbReference>
<dbReference type="InterPro" id="IPR040720">
    <property type="entry name" value="GH81_C"/>
</dbReference>
<dbReference type="GO" id="GO:0009986">
    <property type="term" value="C:cell surface"/>
    <property type="evidence" value="ECO:0007669"/>
    <property type="project" value="TreeGrafter"/>
</dbReference>
<dbReference type="EC" id="3.2.1.39" evidence="3"/>
<feature type="domain" description="Glycosyl hydrolase family 81 N-terminal" evidence="10">
    <location>
        <begin position="74"/>
        <end position="395"/>
    </location>
</feature>
<evidence type="ECO:0000256" key="3">
    <source>
        <dbReference type="ARBA" id="ARBA00012780"/>
    </source>
</evidence>
<evidence type="ECO:0000256" key="6">
    <source>
        <dbReference type="ARBA" id="ARBA00023295"/>
    </source>
</evidence>
<dbReference type="Pfam" id="PF03639">
    <property type="entry name" value="Glyco_hydro_81"/>
    <property type="match status" value="1"/>
</dbReference>
<name>A0A8A3P2P3_9HELO</name>
<dbReference type="InterPro" id="IPR040451">
    <property type="entry name" value="GH81_N"/>
</dbReference>
<dbReference type="GO" id="GO:0042973">
    <property type="term" value="F:glucan endo-1,3-beta-D-glucosidase activity"/>
    <property type="evidence" value="ECO:0007669"/>
    <property type="project" value="UniProtKB-EC"/>
</dbReference>
<evidence type="ECO:0000259" key="11">
    <source>
        <dbReference type="Pfam" id="PF17652"/>
    </source>
</evidence>
<reference evidence="12" key="1">
    <citation type="submission" date="2020-10" db="EMBL/GenBank/DDBJ databases">
        <title>Genome Sequence of Monilinia vaccinii-corymbosi Sheds Light on Mummy Berry Disease Infection of Blueberry and Mating Type.</title>
        <authorList>
            <person name="Yow A.G."/>
            <person name="Zhang Y."/>
            <person name="Bansal K."/>
            <person name="Eacker S.M."/>
            <person name="Sullivan S."/>
            <person name="Liachko I."/>
            <person name="Cubeta M.A."/>
            <person name="Rollins J.A."/>
            <person name="Ashrafi H."/>
        </authorList>
    </citation>
    <scope>NUCLEOTIDE SEQUENCE</scope>
    <source>
        <strain evidence="12">RL-1</strain>
    </source>
</reference>
<evidence type="ECO:0000256" key="8">
    <source>
        <dbReference type="ARBA" id="ARBA00023326"/>
    </source>
</evidence>
<keyword evidence="6" id="KW-0326">Glycosidase</keyword>
<evidence type="ECO:0000259" key="10">
    <source>
        <dbReference type="Pfam" id="PF03639"/>
    </source>
</evidence>
<keyword evidence="4" id="KW-0378">Hydrolase</keyword>
<dbReference type="Proteomes" id="UP000672032">
    <property type="component" value="Chromosome 2"/>
</dbReference>
<accession>A0A8A3P2P3</accession>
<keyword evidence="13" id="KW-1185">Reference proteome</keyword>
<organism evidence="12 13">
    <name type="scientific">Monilinia vaccinii-corymbosi</name>
    <dbReference type="NCBI Taxonomy" id="61207"/>
    <lineage>
        <taxon>Eukaryota</taxon>
        <taxon>Fungi</taxon>
        <taxon>Dikarya</taxon>
        <taxon>Ascomycota</taxon>
        <taxon>Pezizomycotina</taxon>
        <taxon>Leotiomycetes</taxon>
        <taxon>Helotiales</taxon>
        <taxon>Sclerotiniaceae</taxon>
        <taxon>Monilinia</taxon>
    </lineage>
</organism>
<proteinExistence type="inferred from homology"/>
<evidence type="ECO:0000313" key="13">
    <source>
        <dbReference type="Proteomes" id="UP000672032"/>
    </source>
</evidence>
<sequence length="762" mass="82254">MVSAAPYLQEQGDPHFPLPILNHHPVKESPTTRIVPIAPSAVHRAINNVAADANIFQPIDTSPPPYNLGSRSDHPVPRLGIQPQSAPRDTNKFYSNFYLGSQTAPAWTHPYSLAWSKGGGATNSWGMAIVHVDANQRVFGPNASANPASYFINPIGIQPLVLSATQLGASTSLTLDTLTAFSVNVNLSPSPSTAPAIQFPMVQGMGFVTAIFSGATPTLQSGILFRNLTSSFKPPKPGVTKYSILLEDGNTWLLYAYSPSGQNLTLTAVGNGLLQAKSGFNGVIQIAKSPSAAHEAMYDEACGAYAISTSVSGNVNGAMGSYTLSFKKMGLSNTTLAMFALPHHLESFDDNTMCCVMNAVQLATTTKGMATAVVADSWTLKEDLPVSLNFAPWSPSKGSSNSISAAAISVIANVAASEISQNMTAQTNLNSMYYSGKALAKFAGIVYTIHDLLGNASLAQAGLNTLKQNFAVFVNNQQQYPLVYESAWGGIVSSASYITGDPGVDFGNSYYNDHHFHYGYFVYAAAIIGYLDPTWLTNNKAYINTMVRDFANPSSADNFFPVSRNFDWYHGHSWAHGLYETFDGKDQESSSEDSLSAYAIKMWGRTIGDSNMEARGNLQLAITARSLQNYYLYESSNTVEPSNFIGNKVAGILFENKIDHTTYFGDAPELVEGIHMIPLLPHSTLTRTKEFVTEEWNTYFSNGRVDSAVGGWQGILYANLAIIDPRTSWKYFAQAAFNASWLDGGASRTWYLAWAAGLGGSP</sequence>
<keyword evidence="7" id="KW-0961">Cell wall biogenesis/degradation</keyword>
<dbReference type="FunFam" id="2.70.98.30:FF:000006">
    <property type="entry name" value="Endo-1,3-beta-glucanase Engl1"/>
    <property type="match status" value="1"/>
</dbReference>
<dbReference type="PANTHER" id="PTHR31983:SF0">
    <property type="entry name" value="GLUCAN ENDO-1,3-BETA-D-GLUCOSIDASE 2"/>
    <property type="match status" value="1"/>
</dbReference>
<dbReference type="Pfam" id="PF17652">
    <property type="entry name" value="Glyco_hydro81C"/>
    <property type="match status" value="1"/>
</dbReference>
<dbReference type="AlphaFoldDB" id="A0A8A3P2P3"/>
<comment type="similarity">
    <text evidence="2">Belongs to the glycosyl hydrolase 81 family.</text>
</comment>
<feature type="region of interest" description="Disordered" evidence="9">
    <location>
        <begin position="67"/>
        <end position="88"/>
    </location>
</feature>
<dbReference type="InterPro" id="IPR005200">
    <property type="entry name" value="Endo-beta-glucanase"/>
</dbReference>
<dbReference type="EMBL" id="CP063406">
    <property type="protein sequence ID" value="QSZ30780.1"/>
    <property type="molecule type" value="Genomic_DNA"/>
</dbReference>
<evidence type="ECO:0000256" key="1">
    <source>
        <dbReference type="ARBA" id="ARBA00000382"/>
    </source>
</evidence>
<dbReference type="OrthoDB" id="4473401at2759"/>
<dbReference type="Gene3D" id="1.20.5.420">
    <property type="entry name" value="Immunoglobulin FC, subunit C"/>
    <property type="match status" value="1"/>
</dbReference>
<evidence type="ECO:0000256" key="4">
    <source>
        <dbReference type="ARBA" id="ARBA00022801"/>
    </source>
</evidence>
<evidence type="ECO:0000313" key="12">
    <source>
        <dbReference type="EMBL" id="QSZ30780.1"/>
    </source>
</evidence>
<protein>
    <recommendedName>
        <fullName evidence="3">glucan endo-1,3-beta-D-glucosidase</fullName>
        <ecNumber evidence="3">3.2.1.39</ecNumber>
    </recommendedName>
</protein>
<keyword evidence="5" id="KW-0119">Carbohydrate metabolism</keyword>
<dbReference type="GO" id="GO:0000272">
    <property type="term" value="P:polysaccharide catabolic process"/>
    <property type="evidence" value="ECO:0007669"/>
    <property type="project" value="UniProtKB-KW"/>
</dbReference>
<gene>
    <name evidence="12" type="ORF">DSL72_000338</name>
</gene>
<dbReference type="GO" id="GO:0071555">
    <property type="term" value="P:cell wall organization"/>
    <property type="evidence" value="ECO:0007669"/>
    <property type="project" value="UniProtKB-KW"/>
</dbReference>
<feature type="domain" description="Glycosyl hydrolase family 81 C-terminal" evidence="11">
    <location>
        <begin position="403"/>
        <end position="752"/>
    </location>
</feature>
<evidence type="ECO:0000256" key="9">
    <source>
        <dbReference type="SAM" id="MobiDB-lite"/>
    </source>
</evidence>
<keyword evidence="8" id="KW-0624">Polysaccharide degradation</keyword>
<dbReference type="PANTHER" id="PTHR31983">
    <property type="entry name" value="ENDO-1,3(4)-BETA-GLUCANASE 1"/>
    <property type="match status" value="1"/>
</dbReference>
<dbReference type="GO" id="GO:0052861">
    <property type="term" value="F:endo-1,3(4)-beta-glucanase activity"/>
    <property type="evidence" value="ECO:0007669"/>
    <property type="project" value="InterPro"/>
</dbReference>
<dbReference type="Gene3D" id="1.10.287.1170">
    <property type="entry name" value="glycoside hydrolase family 81 endo-[beta] glucanase"/>
    <property type="match status" value="1"/>
</dbReference>